<evidence type="ECO:0000313" key="16">
    <source>
        <dbReference type="Proteomes" id="UP001597375"/>
    </source>
</evidence>
<evidence type="ECO:0000256" key="7">
    <source>
        <dbReference type="ARBA" id="ARBA00022723"/>
    </source>
</evidence>
<evidence type="ECO:0000256" key="9">
    <source>
        <dbReference type="ARBA" id="ARBA00022801"/>
    </source>
</evidence>
<dbReference type="PANTHER" id="PTHR42944">
    <property type="entry name" value="ADENINE DNA GLYCOSYLASE"/>
    <property type="match status" value="1"/>
</dbReference>
<evidence type="ECO:0000256" key="11">
    <source>
        <dbReference type="ARBA" id="ARBA00023014"/>
    </source>
</evidence>
<dbReference type="SMART" id="SM00478">
    <property type="entry name" value="ENDO3c"/>
    <property type="match status" value="1"/>
</dbReference>
<comment type="caution">
    <text evidence="15">The sequence shown here is derived from an EMBL/GenBank/DDBJ whole genome shotgun (WGS) entry which is preliminary data.</text>
</comment>
<evidence type="ECO:0000256" key="1">
    <source>
        <dbReference type="ARBA" id="ARBA00000843"/>
    </source>
</evidence>
<evidence type="ECO:0000313" key="15">
    <source>
        <dbReference type="EMBL" id="MFD2255198.1"/>
    </source>
</evidence>
<dbReference type="PROSITE" id="PS01155">
    <property type="entry name" value="ENDONUCLEASE_III_2"/>
    <property type="match status" value="1"/>
</dbReference>
<name>A0ABW5D4H9_9BACT</name>
<dbReference type="InterPro" id="IPR011257">
    <property type="entry name" value="DNA_glycosylase"/>
</dbReference>
<keyword evidence="11" id="KW-0411">Iron-sulfur</keyword>
<feature type="domain" description="HhH-GPD" evidence="14">
    <location>
        <begin position="51"/>
        <end position="204"/>
    </location>
</feature>
<evidence type="ECO:0000256" key="4">
    <source>
        <dbReference type="ARBA" id="ARBA00008343"/>
    </source>
</evidence>
<keyword evidence="13 15" id="KW-0326">Glycosidase</keyword>
<accession>A0ABW5D4H9</accession>
<evidence type="ECO:0000256" key="6">
    <source>
        <dbReference type="ARBA" id="ARBA00022023"/>
    </source>
</evidence>
<dbReference type="GO" id="GO:0016798">
    <property type="term" value="F:hydrolase activity, acting on glycosyl bonds"/>
    <property type="evidence" value="ECO:0007669"/>
    <property type="project" value="UniProtKB-KW"/>
</dbReference>
<keyword evidence="10" id="KW-0408">Iron</keyword>
<keyword evidence="12" id="KW-0234">DNA repair</keyword>
<organism evidence="15 16">
    <name type="scientific">Luteolibacter algae</name>
    <dbReference type="NCBI Taxonomy" id="454151"/>
    <lineage>
        <taxon>Bacteria</taxon>
        <taxon>Pseudomonadati</taxon>
        <taxon>Verrucomicrobiota</taxon>
        <taxon>Verrucomicrobiia</taxon>
        <taxon>Verrucomicrobiales</taxon>
        <taxon>Verrucomicrobiaceae</taxon>
        <taxon>Luteolibacter</taxon>
    </lineage>
</organism>
<evidence type="ECO:0000256" key="13">
    <source>
        <dbReference type="ARBA" id="ARBA00023295"/>
    </source>
</evidence>
<evidence type="ECO:0000256" key="5">
    <source>
        <dbReference type="ARBA" id="ARBA00012045"/>
    </source>
</evidence>
<dbReference type="Gene3D" id="1.10.1670.10">
    <property type="entry name" value="Helix-hairpin-Helix base-excision DNA repair enzymes (C-terminal)"/>
    <property type="match status" value="1"/>
</dbReference>
<dbReference type="Gene3D" id="1.10.340.30">
    <property type="entry name" value="Hypothetical protein, domain 2"/>
    <property type="match status" value="1"/>
</dbReference>
<dbReference type="CDD" id="cd00056">
    <property type="entry name" value="ENDO3c"/>
    <property type="match status" value="1"/>
</dbReference>
<comment type="function">
    <text evidence="3">Adenine glycosylase active on G-A mispairs. MutY also corrects error-prone DNA synthesis past GO lesions which are due to the oxidatively damaged form of guanine: 7,8-dihydro-8-oxoguanine (8-oxo-dGTP).</text>
</comment>
<comment type="similarity">
    <text evidence="4">Belongs to the Nth/MutY family.</text>
</comment>
<sequence>MSFLKPRFERSALDAAPKFRNALGEWFDRVGKDFPWRRTSEPYPVLVSEMMLQQTQVATVLGKGFYTRFLEKFPDIESLAIADDQSLLKAWEGLGYYRRARMLRDTARAIAGKHGGTFPGDESTLLSLPGIGPYTASALRAFAFNQPSALVDGNVSRILARLMDDETPIDSTPGIRKHREWARTLCDPERPARHHHAMMELGQNICRPGVPHCEACPVSPWCKTVVPENLPLKKPRAKLTDISEYAVWLLDEERGILLHQENGSRRNGLWKLPLRSPAECASLELAYQSTYPITRYRVTLRVYHGNRSTDQIHEGDEWISPHRLAELPLAAPFRKAVEHLFLNS</sequence>
<dbReference type="InterPro" id="IPR015797">
    <property type="entry name" value="NUDIX_hydrolase-like_dom_sf"/>
</dbReference>
<proteinExistence type="inferred from homology"/>
<dbReference type="PANTHER" id="PTHR42944:SF1">
    <property type="entry name" value="ADENINE DNA GLYCOSYLASE"/>
    <property type="match status" value="1"/>
</dbReference>
<evidence type="ECO:0000259" key="14">
    <source>
        <dbReference type="SMART" id="SM00478"/>
    </source>
</evidence>
<evidence type="ECO:0000256" key="8">
    <source>
        <dbReference type="ARBA" id="ARBA00022763"/>
    </source>
</evidence>
<dbReference type="Pfam" id="PF00730">
    <property type="entry name" value="HhH-GPD"/>
    <property type="match status" value="1"/>
</dbReference>
<dbReference type="InterPro" id="IPR023170">
    <property type="entry name" value="HhH_base_excis_C"/>
</dbReference>
<keyword evidence="16" id="KW-1185">Reference proteome</keyword>
<keyword evidence="7" id="KW-0479">Metal-binding</keyword>
<comment type="cofactor">
    <cofactor evidence="2">
        <name>[4Fe-4S] cluster</name>
        <dbReference type="ChEBI" id="CHEBI:49883"/>
    </cofactor>
</comment>
<keyword evidence="9 15" id="KW-0378">Hydrolase</keyword>
<keyword evidence="8" id="KW-0227">DNA damage</keyword>
<dbReference type="EMBL" id="JBHUIT010000001">
    <property type="protein sequence ID" value="MFD2255198.1"/>
    <property type="molecule type" value="Genomic_DNA"/>
</dbReference>
<gene>
    <name evidence="15" type="ORF">ACFSSA_00790</name>
</gene>
<evidence type="ECO:0000256" key="10">
    <source>
        <dbReference type="ARBA" id="ARBA00023004"/>
    </source>
</evidence>
<dbReference type="InterPro" id="IPR003265">
    <property type="entry name" value="HhH-GPD_domain"/>
</dbReference>
<dbReference type="Proteomes" id="UP001597375">
    <property type="component" value="Unassembled WGS sequence"/>
</dbReference>
<dbReference type="SUPFAM" id="SSF48150">
    <property type="entry name" value="DNA-glycosylase"/>
    <property type="match status" value="1"/>
</dbReference>
<reference evidence="16" key="1">
    <citation type="journal article" date="2019" name="Int. J. Syst. Evol. Microbiol.">
        <title>The Global Catalogue of Microorganisms (GCM) 10K type strain sequencing project: providing services to taxonomists for standard genome sequencing and annotation.</title>
        <authorList>
            <consortium name="The Broad Institute Genomics Platform"/>
            <consortium name="The Broad Institute Genome Sequencing Center for Infectious Disease"/>
            <person name="Wu L."/>
            <person name="Ma J."/>
        </authorList>
    </citation>
    <scope>NUCLEOTIDE SEQUENCE [LARGE SCALE GENOMIC DNA]</scope>
    <source>
        <strain evidence="16">CGMCC 4.7106</strain>
    </source>
</reference>
<evidence type="ECO:0000256" key="2">
    <source>
        <dbReference type="ARBA" id="ARBA00001966"/>
    </source>
</evidence>
<evidence type="ECO:0000256" key="12">
    <source>
        <dbReference type="ARBA" id="ARBA00023204"/>
    </source>
</evidence>
<dbReference type="InterPro" id="IPR004036">
    <property type="entry name" value="Endonuclease-III-like_CS2"/>
</dbReference>
<dbReference type="InterPro" id="IPR044298">
    <property type="entry name" value="MIG/MutY"/>
</dbReference>
<evidence type="ECO:0000256" key="3">
    <source>
        <dbReference type="ARBA" id="ARBA00002933"/>
    </source>
</evidence>
<dbReference type="RefSeq" id="WP_386817860.1">
    <property type="nucleotide sequence ID" value="NZ_JBHUIT010000001.1"/>
</dbReference>
<dbReference type="SUPFAM" id="SSF55811">
    <property type="entry name" value="Nudix"/>
    <property type="match status" value="1"/>
</dbReference>
<protein>
    <recommendedName>
        <fullName evidence="6">Adenine DNA glycosylase</fullName>
        <ecNumber evidence="5">3.2.2.31</ecNumber>
    </recommendedName>
</protein>
<dbReference type="EC" id="3.2.2.31" evidence="5"/>
<comment type="catalytic activity">
    <reaction evidence="1">
        <text>Hydrolyzes free adenine bases from 7,8-dihydro-8-oxoguanine:adenine mismatched double-stranded DNA, leaving an apurinic site.</text>
        <dbReference type="EC" id="3.2.2.31"/>
    </reaction>
</comment>